<dbReference type="PIRSF" id="PIRSF000447">
    <property type="entry name" value="KAS_II"/>
    <property type="match status" value="1"/>
</dbReference>
<evidence type="ECO:0000256" key="12">
    <source>
        <dbReference type="ARBA" id="ARBA00047318"/>
    </source>
</evidence>
<protein>
    <recommendedName>
        <fullName evidence="4 14">3-oxoacyl-[acyl-carrier-protein] synthase 2</fullName>
        <ecNumber evidence="3 14">2.3.1.179</ecNumber>
    </recommendedName>
</protein>
<evidence type="ECO:0000256" key="6">
    <source>
        <dbReference type="ARBA" id="ARBA00022679"/>
    </source>
</evidence>
<dbReference type="InterPro" id="IPR017568">
    <property type="entry name" value="3-oxoacyl-ACP_synth-2"/>
</dbReference>
<feature type="active site" description="For beta-ketoacyl synthase activity" evidence="15">
    <location>
        <position position="163"/>
    </location>
</feature>
<keyword evidence="7" id="KW-0276">Fatty acid metabolism</keyword>
<dbReference type="PROSITE" id="PS52004">
    <property type="entry name" value="KS3_2"/>
    <property type="match status" value="1"/>
</dbReference>
<dbReference type="NCBIfam" id="NF005589">
    <property type="entry name" value="PRK07314.1"/>
    <property type="match status" value="1"/>
</dbReference>
<evidence type="ECO:0000256" key="3">
    <source>
        <dbReference type="ARBA" id="ARBA00012356"/>
    </source>
</evidence>
<comment type="function">
    <text evidence="11 14">Involved in the type II fatty acid elongation cycle. Catalyzes the elongation of a wide range of acyl-ACP by the addition of two carbons from malonyl-ACP to an acyl acceptor. Can efficiently catalyze the conversion of palmitoleoyl-ACP (cis-hexadec-9-enoyl-ACP) to cis-vaccenoyl-ACP (cis-octadec-11-enoyl-ACP), an essential step in the thermal regulation of fatty acid composition.</text>
</comment>
<dbReference type="Pfam" id="PF02801">
    <property type="entry name" value="Ketoacyl-synt_C"/>
    <property type="match status" value="1"/>
</dbReference>
<dbReference type="InterPro" id="IPR014031">
    <property type="entry name" value="Ketoacyl_synth_C"/>
</dbReference>
<keyword evidence="10 14" id="KW-0012">Acyltransferase</keyword>
<dbReference type="Gene3D" id="3.40.47.10">
    <property type="match status" value="1"/>
</dbReference>
<comment type="caution">
    <text evidence="18">The sequence shown here is derived from an EMBL/GenBank/DDBJ whole genome shotgun (WGS) entry which is preliminary data.</text>
</comment>
<evidence type="ECO:0000256" key="4">
    <source>
        <dbReference type="ARBA" id="ARBA00014657"/>
    </source>
</evidence>
<keyword evidence="9 14" id="KW-0275">Fatty acid biosynthesis</keyword>
<dbReference type="InterPro" id="IPR000794">
    <property type="entry name" value="Beta-ketoacyl_synthase"/>
</dbReference>
<keyword evidence="5 14" id="KW-0444">Lipid biosynthesis</keyword>
<dbReference type="UniPathway" id="UPA00094"/>
<evidence type="ECO:0000256" key="15">
    <source>
        <dbReference type="PIRSR" id="PIRSR000447-1"/>
    </source>
</evidence>
<dbReference type="EC" id="2.3.1.179" evidence="3 14"/>
<keyword evidence="8" id="KW-0443">Lipid metabolism</keyword>
<evidence type="ECO:0000256" key="1">
    <source>
        <dbReference type="ARBA" id="ARBA00005194"/>
    </source>
</evidence>
<evidence type="ECO:0000256" key="10">
    <source>
        <dbReference type="ARBA" id="ARBA00023315"/>
    </source>
</evidence>
<proteinExistence type="inferred from homology"/>
<dbReference type="GO" id="GO:0004315">
    <property type="term" value="F:3-oxoacyl-[acyl-carrier-protein] synthase activity"/>
    <property type="evidence" value="ECO:0007669"/>
    <property type="project" value="UniProtKB-UniRule"/>
</dbReference>
<evidence type="ECO:0000256" key="5">
    <source>
        <dbReference type="ARBA" id="ARBA00022516"/>
    </source>
</evidence>
<gene>
    <name evidence="18" type="primary">fabF</name>
    <name evidence="18" type="ORF">DWX06_14530</name>
</gene>
<accession>A0A412Q051</accession>
<dbReference type="FunFam" id="3.40.47.10:FF:000009">
    <property type="entry name" value="3-oxoacyl-[acyl-carrier-protein] synthase 2"/>
    <property type="match status" value="1"/>
</dbReference>
<evidence type="ECO:0000256" key="14">
    <source>
        <dbReference type="PIRNR" id="PIRNR000447"/>
    </source>
</evidence>
<evidence type="ECO:0000256" key="2">
    <source>
        <dbReference type="ARBA" id="ARBA00008467"/>
    </source>
</evidence>
<reference evidence="18 19" key="1">
    <citation type="submission" date="2018-08" db="EMBL/GenBank/DDBJ databases">
        <title>A genome reference for cultivated species of the human gut microbiota.</title>
        <authorList>
            <person name="Zou Y."/>
            <person name="Xue W."/>
            <person name="Luo G."/>
        </authorList>
    </citation>
    <scope>NUCLEOTIDE SEQUENCE [LARGE SCALE GENOMIC DNA]</scope>
    <source>
        <strain evidence="18 19">AF18-16LB</strain>
    </source>
</reference>
<comment type="pathway">
    <text evidence="1 14">Lipid metabolism; fatty acid biosynthesis.</text>
</comment>
<dbReference type="EMBL" id="QRXG01000036">
    <property type="protein sequence ID" value="RGT78321.1"/>
    <property type="molecule type" value="Genomic_DNA"/>
</dbReference>
<dbReference type="PANTHER" id="PTHR11712:SF336">
    <property type="entry name" value="3-OXOACYL-[ACYL-CARRIER-PROTEIN] SYNTHASE, MITOCHONDRIAL"/>
    <property type="match status" value="1"/>
</dbReference>
<comment type="similarity">
    <text evidence="2 14 16">Belongs to the thiolase-like superfamily. Beta-ketoacyl-ACP synthases family.</text>
</comment>
<comment type="catalytic activity">
    <reaction evidence="12 14">
        <text>(9Z)-hexadecenoyl-[ACP] + malonyl-[ACP] + H(+) = 3-oxo-(11Z)-octadecenoyl-[ACP] + holo-[ACP] + CO2</text>
        <dbReference type="Rhea" id="RHEA:55040"/>
        <dbReference type="Rhea" id="RHEA-COMP:9623"/>
        <dbReference type="Rhea" id="RHEA-COMP:9685"/>
        <dbReference type="Rhea" id="RHEA-COMP:10800"/>
        <dbReference type="Rhea" id="RHEA-COMP:14074"/>
        <dbReference type="ChEBI" id="CHEBI:15378"/>
        <dbReference type="ChEBI" id="CHEBI:16526"/>
        <dbReference type="ChEBI" id="CHEBI:64479"/>
        <dbReference type="ChEBI" id="CHEBI:78449"/>
        <dbReference type="ChEBI" id="CHEBI:83989"/>
        <dbReference type="ChEBI" id="CHEBI:138538"/>
        <dbReference type="EC" id="2.3.1.179"/>
    </reaction>
</comment>
<dbReference type="AlphaFoldDB" id="A0A412Q051"/>
<dbReference type="GO" id="GO:0005829">
    <property type="term" value="C:cytosol"/>
    <property type="evidence" value="ECO:0007669"/>
    <property type="project" value="TreeGrafter"/>
</dbReference>
<dbReference type="RefSeq" id="WP_118004792.1">
    <property type="nucleotide sequence ID" value="NZ_QRXF01000034.1"/>
</dbReference>
<evidence type="ECO:0000256" key="9">
    <source>
        <dbReference type="ARBA" id="ARBA00023160"/>
    </source>
</evidence>
<evidence type="ECO:0000256" key="16">
    <source>
        <dbReference type="RuleBase" id="RU003694"/>
    </source>
</evidence>
<evidence type="ECO:0000313" key="19">
    <source>
        <dbReference type="Proteomes" id="UP000284296"/>
    </source>
</evidence>
<evidence type="ECO:0000259" key="17">
    <source>
        <dbReference type="PROSITE" id="PS52004"/>
    </source>
</evidence>
<dbReference type="PANTHER" id="PTHR11712">
    <property type="entry name" value="POLYKETIDE SYNTHASE-RELATED"/>
    <property type="match status" value="1"/>
</dbReference>
<evidence type="ECO:0000256" key="13">
    <source>
        <dbReference type="ARBA" id="ARBA00047659"/>
    </source>
</evidence>
<organism evidence="18 19">
    <name type="scientific">Agathobacter rectalis</name>
    <dbReference type="NCBI Taxonomy" id="39491"/>
    <lineage>
        <taxon>Bacteria</taxon>
        <taxon>Bacillati</taxon>
        <taxon>Bacillota</taxon>
        <taxon>Clostridia</taxon>
        <taxon>Lachnospirales</taxon>
        <taxon>Lachnospiraceae</taxon>
        <taxon>Agathobacter</taxon>
    </lineage>
</organism>
<dbReference type="InterPro" id="IPR020841">
    <property type="entry name" value="PKS_Beta-ketoAc_synthase_dom"/>
</dbReference>
<dbReference type="SUPFAM" id="SSF53901">
    <property type="entry name" value="Thiolase-like"/>
    <property type="match status" value="2"/>
</dbReference>
<feature type="domain" description="Ketosynthase family 3 (KS3)" evidence="17">
    <location>
        <begin position="2"/>
        <end position="408"/>
    </location>
</feature>
<evidence type="ECO:0000256" key="11">
    <source>
        <dbReference type="ARBA" id="ARBA00024006"/>
    </source>
</evidence>
<dbReference type="Pfam" id="PF00109">
    <property type="entry name" value="ketoacyl-synt"/>
    <property type="match status" value="1"/>
</dbReference>
<dbReference type="NCBIfam" id="TIGR03150">
    <property type="entry name" value="fabF"/>
    <property type="match status" value="1"/>
</dbReference>
<evidence type="ECO:0000313" key="18">
    <source>
        <dbReference type="EMBL" id="RGT78321.1"/>
    </source>
</evidence>
<dbReference type="InterPro" id="IPR016039">
    <property type="entry name" value="Thiolase-like"/>
</dbReference>
<sequence>MSRRVVVTGLGAVTPIGNNVDDFWASVKAGKIGFDHITKFDTTDYKCHIAAELKDFNPQDFMDRKAAKRMEPFSQYAVAAAKQAIDDSGLDIEKEDPYMVGCAIGSGVGSLQAMERETQKLYEKGPNRVNPLLVPLMICNMAAGNVSIQFGLKGKSINDVTACATGTNTIGEAYRSIQYGEADVMVAGGTEGSVCPIGIAGFTALTALSTVDDPAKCSLPFDKNRSGFVMGEGAGVVILEELEHAKARGAKIYAEVVGYGCSSDAYHITSPQEDGAGAARAMTNAMSDAGVTPADVKYINAHGTGTHHNDLFETRAIKLAFGDDAANLKINSTKSMIGHLLGAAGAVEFITCVKEIQDGFIHKTVGYETPDEEIDLNYCKDSYEEPVEYALSNSLGFGGHNASILLKAYK</sequence>
<dbReference type="InterPro" id="IPR014030">
    <property type="entry name" value="Ketoacyl_synth_N"/>
</dbReference>
<dbReference type="CDD" id="cd00834">
    <property type="entry name" value="KAS_I_II"/>
    <property type="match status" value="1"/>
</dbReference>
<dbReference type="SMART" id="SM00825">
    <property type="entry name" value="PKS_KS"/>
    <property type="match status" value="1"/>
</dbReference>
<name>A0A412Q051_9FIRM</name>
<dbReference type="Proteomes" id="UP000284296">
    <property type="component" value="Unassembled WGS sequence"/>
</dbReference>
<evidence type="ECO:0000256" key="8">
    <source>
        <dbReference type="ARBA" id="ARBA00023098"/>
    </source>
</evidence>
<dbReference type="GO" id="GO:0006633">
    <property type="term" value="P:fatty acid biosynthetic process"/>
    <property type="evidence" value="ECO:0007669"/>
    <property type="project" value="UniProtKB-UniRule"/>
</dbReference>
<comment type="catalytic activity">
    <reaction evidence="13 14">
        <text>a fatty acyl-[ACP] + malonyl-[ACP] + H(+) = a 3-oxoacyl-[ACP] + holo-[ACP] + CO2</text>
        <dbReference type="Rhea" id="RHEA:22836"/>
        <dbReference type="Rhea" id="RHEA-COMP:9623"/>
        <dbReference type="Rhea" id="RHEA-COMP:9685"/>
        <dbReference type="Rhea" id="RHEA-COMP:9916"/>
        <dbReference type="Rhea" id="RHEA-COMP:14125"/>
        <dbReference type="ChEBI" id="CHEBI:15378"/>
        <dbReference type="ChEBI" id="CHEBI:16526"/>
        <dbReference type="ChEBI" id="CHEBI:64479"/>
        <dbReference type="ChEBI" id="CHEBI:78449"/>
        <dbReference type="ChEBI" id="CHEBI:78776"/>
        <dbReference type="ChEBI" id="CHEBI:138651"/>
    </reaction>
</comment>
<keyword evidence="6 14" id="KW-0808">Transferase</keyword>
<evidence type="ECO:0000256" key="7">
    <source>
        <dbReference type="ARBA" id="ARBA00022832"/>
    </source>
</evidence>